<evidence type="ECO:0000313" key="2">
    <source>
        <dbReference type="Proteomes" id="UP000261828"/>
    </source>
</evidence>
<evidence type="ECO:0000313" key="1">
    <source>
        <dbReference type="EMBL" id="RDY57706.1"/>
    </source>
</evidence>
<comment type="caution">
    <text evidence="1">The sequence shown here is derived from an EMBL/GenBank/DDBJ whole genome shotgun (WGS) entry which is preliminary data.</text>
</comment>
<accession>A0A371JL85</accession>
<organism evidence="1 2">
    <name type="scientific">Flagellimonas nanhaiensis</name>
    <dbReference type="NCBI Taxonomy" id="2292706"/>
    <lineage>
        <taxon>Bacteria</taxon>
        <taxon>Pseudomonadati</taxon>
        <taxon>Bacteroidota</taxon>
        <taxon>Flavobacteriia</taxon>
        <taxon>Flavobacteriales</taxon>
        <taxon>Flavobacteriaceae</taxon>
        <taxon>Flagellimonas</taxon>
    </lineage>
</organism>
<dbReference type="Proteomes" id="UP000261828">
    <property type="component" value="Unassembled WGS sequence"/>
</dbReference>
<evidence type="ECO:0008006" key="3">
    <source>
        <dbReference type="Google" id="ProtNLM"/>
    </source>
</evidence>
<gene>
    <name evidence="1" type="ORF">DX873_17550</name>
</gene>
<protein>
    <recommendedName>
        <fullName evidence="3">Head decoration protein</fullName>
    </recommendedName>
</protein>
<name>A0A371JL85_9FLAO</name>
<dbReference type="RefSeq" id="WP_116185805.1">
    <property type="nucleotide sequence ID" value="NZ_QTJX01000007.1"/>
</dbReference>
<dbReference type="OrthoDB" id="9839434at2"/>
<reference evidence="1 2" key="1">
    <citation type="submission" date="2018-08" db="EMBL/GenBank/DDBJ databases">
        <title>Muricauda nanhaiensis sp. nov., isolated from seawater of the South China Sea.</title>
        <authorList>
            <person name="Dang Y."/>
        </authorList>
    </citation>
    <scope>NUCLEOTIDE SEQUENCE [LARGE SCALE GENOMIC DNA]</scope>
    <source>
        <strain evidence="1 2">SM1704</strain>
    </source>
</reference>
<proteinExistence type="predicted"/>
<dbReference type="EMBL" id="QTJX01000007">
    <property type="protein sequence ID" value="RDY57706.1"/>
    <property type="molecule type" value="Genomic_DNA"/>
</dbReference>
<keyword evidence="2" id="KW-1185">Reference proteome</keyword>
<sequence length="148" mass="15831">MNEFTQRDNNRNQSTADISHKHIFLFDNKYSEGVFNNNTGGDYDLVPGTVVIRDTGDPTRVIPAIAGATLVNIVGVISTNETISGIATGTDVNVSYCHGGMVDQDLLILPGGVTLDTIPTSSSKTVGDILRALGFDLKSSTEHTKFDN</sequence>
<dbReference type="AlphaFoldDB" id="A0A371JL85"/>